<dbReference type="InterPro" id="IPR055290">
    <property type="entry name" value="At3g26010-like"/>
</dbReference>
<dbReference type="Proteomes" id="UP001367508">
    <property type="component" value="Unassembled WGS sequence"/>
</dbReference>
<evidence type="ECO:0008006" key="5">
    <source>
        <dbReference type="Google" id="ProtNLM"/>
    </source>
</evidence>
<reference evidence="3 4" key="1">
    <citation type="submission" date="2024-01" db="EMBL/GenBank/DDBJ databases">
        <title>The genomes of 5 underutilized Papilionoideae crops provide insights into root nodulation and disease resistanc.</title>
        <authorList>
            <person name="Jiang F."/>
        </authorList>
    </citation>
    <scope>NUCLEOTIDE SEQUENCE [LARGE SCALE GENOMIC DNA]</scope>
    <source>
        <strain evidence="3">LVBAO_FW01</strain>
        <tissue evidence="3">Leaves</tissue>
    </source>
</reference>
<evidence type="ECO:0000259" key="2">
    <source>
        <dbReference type="Pfam" id="PF24750"/>
    </source>
</evidence>
<evidence type="ECO:0000259" key="1">
    <source>
        <dbReference type="Pfam" id="PF00646"/>
    </source>
</evidence>
<dbReference type="InterPro" id="IPR036047">
    <property type="entry name" value="F-box-like_dom_sf"/>
</dbReference>
<dbReference type="AlphaFoldDB" id="A0AAN9LKX0"/>
<proteinExistence type="predicted"/>
<organism evidence="3 4">
    <name type="scientific">Canavalia gladiata</name>
    <name type="common">Sword bean</name>
    <name type="synonym">Dolichos gladiatus</name>
    <dbReference type="NCBI Taxonomy" id="3824"/>
    <lineage>
        <taxon>Eukaryota</taxon>
        <taxon>Viridiplantae</taxon>
        <taxon>Streptophyta</taxon>
        <taxon>Embryophyta</taxon>
        <taxon>Tracheophyta</taxon>
        <taxon>Spermatophyta</taxon>
        <taxon>Magnoliopsida</taxon>
        <taxon>eudicotyledons</taxon>
        <taxon>Gunneridae</taxon>
        <taxon>Pentapetalae</taxon>
        <taxon>rosids</taxon>
        <taxon>fabids</taxon>
        <taxon>Fabales</taxon>
        <taxon>Fabaceae</taxon>
        <taxon>Papilionoideae</taxon>
        <taxon>50 kb inversion clade</taxon>
        <taxon>NPAAA clade</taxon>
        <taxon>indigoferoid/millettioid clade</taxon>
        <taxon>Phaseoleae</taxon>
        <taxon>Canavalia</taxon>
    </lineage>
</organism>
<sequence>MRLYDESSLPPFLSCGVIFGHGSNNTVYPRKKYLILHQSDVAFDLIIFFSGTKKKKNNKGDDEKQEIRRKTINGQHKGKHAEAETAPHALSLSTELPNLKSDVQDITGLTKIERMSRSNSVYAVLNCDDIMHDILLRLPPSTISKLITVSKRWLRVICSSSFHGCYLSRWGQNYRLLGFFVCNFLYLGRPWDGYRRPRWEPALPFLSTCKEGDDLKLSGILKHLGYFIDCSNGIILSGLHPKTYYVYNTVTKQRHQLPEPQQFYKTLCMALIVEEYHDGNACYKVIRARCECKLKERNTVSIETFSSKTGKWKQSTLMCSTSFALRPRTAAMVVGGVVHWFAMWGKLAIYDPRLGDRYIALIKLPAGVLSHEHEESVLGETSNGLLQYGQSNNLGLEIWVLEKDAAGNPSIYCNCTHLTYKWILRWRLNFRVIWKQMPSLSIHSKETQILSFLPQNSTSVFIRSGWNIFLCDLETKTVEIVNYQGRGASISWESSKVVPCFLPAWPHSSSV</sequence>
<accession>A0AAN9LKX0</accession>
<dbReference type="InterPro" id="IPR017451">
    <property type="entry name" value="F-box-assoc_interact_dom"/>
</dbReference>
<dbReference type="InterPro" id="IPR001810">
    <property type="entry name" value="F-box_dom"/>
</dbReference>
<dbReference type="PANTHER" id="PTHR35546">
    <property type="entry name" value="F-BOX PROTEIN INTERACTION DOMAIN PROTEIN-RELATED"/>
    <property type="match status" value="1"/>
</dbReference>
<dbReference type="SUPFAM" id="SSF81383">
    <property type="entry name" value="F-box domain"/>
    <property type="match status" value="1"/>
</dbReference>
<name>A0AAN9LKX0_CANGL</name>
<dbReference type="Pfam" id="PF24750">
    <property type="entry name" value="b-prop_At3g26010-like"/>
    <property type="match status" value="1"/>
</dbReference>
<comment type="caution">
    <text evidence="3">The sequence shown here is derived from an EMBL/GenBank/DDBJ whole genome shotgun (WGS) entry which is preliminary data.</text>
</comment>
<evidence type="ECO:0000313" key="3">
    <source>
        <dbReference type="EMBL" id="KAK7337930.1"/>
    </source>
</evidence>
<protein>
    <recommendedName>
        <fullName evidence="5">F-box domain-containing protein</fullName>
    </recommendedName>
</protein>
<feature type="domain" description="F-box protein At3g26010-like beta-propeller" evidence="2">
    <location>
        <begin position="226"/>
        <end position="450"/>
    </location>
</feature>
<feature type="domain" description="F-box" evidence="1">
    <location>
        <begin position="128"/>
        <end position="162"/>
    </location>
</feature>
<dbReference type="PANTHER" id="PTHR35546:SF25">
    <property type="entry name" value="F-BOX DOMAIN-CONTAINING PROTEIN"/>
    <property type="match status" value="1"/>
</dbReference>
<gene>
    <name evidence="3" type="ORF">VNO77_18522</name>
</gene>
<keyword evidence="4" id="KW-1185">Reference proteome</keyword>
<evidence type="ECO:0000313" key="4">
    <source>
        <dbReference type="Proteomes" id="UP001367508"/>
    </source>
</evidence>
<dbReference type="Pfam" id="PF00646">
    <property type="entry name" value="F-box"/>
    <property type="match status" value="1"/>
</dbReference>
<dbReference type="InterPro" id="IPR056592">
    <property type="entry name" value="Beta-prop_At3g26010-like"/>
</dbReference>
<dbReference type="NCBIfam" id="TIGR01640">
    <property type="entry name" value="F_box_assoc_1"/>
    <property type="match status" value="1"/>
</dbReference>
<dbReference type="EMBL" id="JAYMYQ010000004">
    <property type="protein sequence ID" value="KAK7337930.1"/>
    <property type="molecule type" value="Genomic_DNA"/>
</dbReference>